<dbReference type="InterPro" id="IPR000225">
    <property type="entry name" value="Armadillo"/>
</dbReference>
<dbReference type="InterPro" id="IPR016024">
    <property type="entry name" value="ARM-type_fold"/>
</dbReference>
<feature type="domain" description="UNC-45/Cro1/She4 central" evidence="4">
    <location>
        <begin position="9"/>
        <end position="122"/>
    </location>
</feature>
<evidence type="ECO:0000256" key="1">
    <source>
        <dbReference type="ARBA" id="ARBA00004496"/>
    </source>
</evidence>
<dbReference type="PANTHER" id="PTHR45994:SF1">
    <property type="entry name" value="FI21225P1"/>
    <property type="match status" value="1"/>
</dbReference>
<comment type="caution">
    <text evidence="5">The sequence shown here is derived from an EMBL/GenBank/DDBJ whole genome shotgun (WGS) entry which is preliminary data.</text>
</comment>
<proteinExistence type="predicted"/>
<keyword evidence="3" id="KW-0802">TPR repeat</keyword>
<dbReference type="Proteomes" id="UP000789342">
    <property type="component" value="Unassembled WGS sequence"/>
</dbReference>
<reference evidence="5" key="1">
    <citation type="submission" date="2021-06" db="EMBL/GenBank/DDBJ databases">
        <authorList>
            <person name="Kallberg Y."/>
            <person name="Tangrot J."/>
            <person name="Rosling A."/>
        </authorList>
    </citation>
    <scope>NUCLEOTIDE SEQUENCE</scope>
    <source>
        <strain evidence="5">CL551</strain>
    </source>
</reference>
<keyword evidence="6" id="KW-1185">Reference proteome</keyword>
<keyword evidence="2" id="KW-0963">Cytoplasm</keyword>
<comment type="subcellular location">
    <subcellularLocation>
        <location evidence="1">Cytoplasm</location>
    </subcellularLocation>
</comment>
<dbReference type="GO" id="GO:0051879">
    <property type="term" value="F:Hsp90 protein binding"/>
    <property type="evidence" value="ECO:0007669"/>
    <property type="project" value="TreeGrafter"/>
</dbReference>
<accession>A0A9N9EH98</accession>
<organism evidence="5 6">
    <name type="scientific">Acaulospora morrowiae</name>
    <dbReference type="NCBI Taxonomy" id="94023"/>
    <lineage>
        <taxon>Eukaryota</taxon>
        <taxon>Fungi</taxon>
        <taxon>Fungi incertae sedis</taxon>
        <taxon>Mucoromycota</taxon>
        <taxon>Glomeromycotina</taxon>
        <taxon>Glomeromycetes</taxon>
        <taxon>Diversisporales</taxon>
        <taxon>Acaulosporaceae</taxon>
        <taxon>Acaulospora</taxon>
    </lineage>
</organism>
<dbReference type="PANTHER" id="PTHR45994">
    <property type="entry name" value="FI21225P1"/>
    <property type="match status" value="1"/>
</dbReference>
<dbReference type="GO" id="GO:0005737">
    <property type="term" value="C:cytoplasm"/>
    <property type="evidence" value="ECO:0007669"/>
    <property type="project" value="UniProtKB-SubCell"/>
</dbReference>
<evidence type="ECO:0000313" key="6">
    <source>
        <dbReference type="Proteomes" id="UP000789342"/>
    </source>
</evidence>
<dbReference type="AlphaFoldDB" id="A0A9N9EH98"/>
<dbReference type="EMBL" id="CAJVPV010012990">
    <property type="protein sequence ID" value="CAG8674052.1"/>
    <property type="molecule type" value="Genomic_DNA"/>
</dbReference>
<feature type="non-terminal residue" evidence="5">
    <location>
        <position position="1"/>
    </location>
</feature>
<evidence type="ECO:0000256" key="3">
    <source>
        <dbReference type="ARBA" id="ARBA00022803"/>
    </source>
</evidence>
<dbReference type="InterPro" id="IPR011989">
    <property type="entry name" value="ARM-like"/>
</dbReference>
<protein>
    <submittedName>
        <fullName evidence="5">10359_t:CDS:1</fullName>
    </submittedName>
</protein>
<dbReference type="SUPFAM" id="SSF48371">
    <property type="entry name" value="ARM repeat"/>
    <property type="match status" value="2"/>
</dbReference>
<name>A0A9N9EH98_9GLOM</name>
<dbReference type="Gene3D" id="1.25.10.10">
    <property type="entry name" value="Leucine-rich Repeat Variant"/>
    <property type="match status" value="2"/>
</dbReference>
<sequence length="569" mass="63461">GDKSGLELFKKITGRTIPEWIKSTEKQKKLCGYISLESLFQISPELGTNILLKEGLLEDMMDCVEFESEEIQLAIADILSIACSHKNCRALVTVHCQKYLSSLMTSKNNKLKTTAAVALTKIMLDEKSSGTPGDEKQNTGGKVRIIDEDEALLSNLFENIVLNDGNDVDLKISAIEGLAYSSLKPTVKEMITYHPTLLKEIFELVQKVKANNNTLFYGVAVMLSNITTYKKRLSETEEQYLKLKKMAGEASNLELDPVDDDEYVVNRGKQVMNLGVIRALTSMSKNNSETIRQVIAKVFLNLSTDQNNRGAIVQQGGVKLLIPLATKGSREVMMYATQALAKIAITMDPRLAFRGERAADLVRPLLILCQGESELCQFEALMALTNLGSVDDDIRMRIYNAKGIPIIESLQFSDNVMVRRASTECLCNMMFCEPVYEMYSEVENSAANKIKILLALSDVEDFETRRASSGALAILSTSPNVCKMIVERPRGIDLLKDLMSEQSIEIQHRCVEIIKNMTKVNKEMVEILIKAKVPEKLTEFVRECKIESVVSVAIEALQEISKYSSSSKK</sequence>
<dbReference type="SMART" id="SM00185">
    <property type="entry name" value="ARM"/>
    <property type="match status" value="6"/>
</dbReference>
<evidence type="ECO:0000259" key="4">
    <source>
        <dbReference type="Pfam" id="PF11701"/>
    </source>
</evidence>
<gene>
    <name evidence="5" type="ORF">AMORRO_LOCUS10943</name>
</gene>
<dbReference type="OrthoDB" id="199930at2759"/>
<evidence type="ECO:0000256" key="2">
    <source>
        <dbReference type="ARBA" id="ARBA00022490"/>
    </source>
</evidence>
<dbReference type="Pfam" id="PF11701">
    <property type="entry name" value="UNC45-central"/>
    <property type="match status" value="1"/>
</dbReference>
<dbReference type="InterPro" id="IPR024660">
    <property type="entry name" value="UCS_central_dom"/>
</dbReference>
<evidence type="ECO:0000313" key="5">
    <source>
        <dbReference type="EMBL" id="CAG8674052.1"/>
    </source>
</evidence>